<name>A0ABN9SDZ6_9DINO</name>
<keyword evidence="3" id="KW-1185">Reference proteome</keyword>
<accession>A0ABN9SDZ6</accession>
<dbReference type="EMBL" id="CAUYUJ010010524">
    <property type="protein sequence ID" value="CAK0829595.1"/>
    <property type="molecule type" value="Genomic_DNA"/>
</dbReference>
<evidence type="ECO:0000313" key="3">
    <source>
        <dbReference type="Proteomes" id="UP001189429"/>
    </source>
</evidence>
<comment type="caution">
    <text evidence="2">The sequence shown here is derived from an EMBL/GenBank/DDBJ whole genome shotgun (WGS) entry which is preliminary data.</text>
</comment>
<organism evidence="2 3">
    <name type="scientific">Prorocentrum cordatum</name>
    <dbReference type="NCBI Taxonomy" id="2364126"/>
    <lineage>
        <taxon>Eukaryota</taxon>
        <taxon>Sar</taxon>
        <taxon>Alveolata</taxon>
        <taxon>Dinophyceae</taxon>
        <taxon>Prorocentrales</taxon>
        <taxon>Prorocentraceae</taxon>
        <taxon>Prorocentrum</taxon>
    </lineage>
</organism>
<protein>
    <recommendedName>
        <fullName evidence="1">DUF6314 domain-containing protein</fullName>
    </recommendedName>
</protein>
<proteinExistence type="predicted"/>
<evidence type="ECO:0000259" key="1">
    <source>
        <dbReference type="Pfam" id="PF19834"/>
    </source>
</evidence>
<gene>
    <name evidence="2" type="ORF">PCOR1329_LOCUS28489</name>
</gene>
<evidence type="ECO:0000313" key="2">
    <source>
        <dbReference type="EMBL" id="CAK0829595.1"/>
    </source>
</evidence>
<reference evidence="2" key="1">
    <citation type="submission" date="2023-10" db="EMBL/GenBank/DDBJ databases">
        <authorList>
            <person name="Chen Y."/>
            <person name="Shah S."/>
            <person name="Dougan E. K."/>
            <person name="Thang M."/>
            <person name="Chan C."/>
        </authorList>
    </citation>
    <scope>NUCLEOTIDE SEQUENCE [LARGE SCALE GENOMIC DNA]</scope>
</reference>
<sequence>MSRPLSATRRYSYRFPAGGDPTEAQVFFADGPSEGQFFHSLRLQEGAWAAHHLCVADHYSGEFRAASASRWEAVWRVRGPKKDQVLHSVYEREAPAAGARAEEDRP</sequence>
<feature type="domain" description="DUF6314" evidence="1">
    <location>
        <begin position="4"/>
        <end position="92"/>
    </location>
</feature>
<dbReference type="Pfam" id="PF19834">
    <property type="entry name" value="DUF6314"/>
    <property type="match status" value="1"/>
</dbReference>
<dbReference type="InterPro" id="IPR045632">
    <property type="entry name" value="DUF6314"/>
</dbReference>
<dbReference type="Proteomes" id="UP001189429">
    <property type="component" value="Unassembled WGS sequence"/>
</dbReference>